<evidence type="ECO:0000313" key="2">
    <source>
        <dbReference type="EMBL" id="OIV94257.1"/>
    </source>
</evidence>
<reference evidence="2 3" key="1">
    <citation type="journal article" date="2017" name="Plant Biotechnol. J.">
        <title>A comprehensive draft genome sequence for lupin (Lupinus angustifolius), an emerging health food: insights into plant-microbe interactions and legume evolution.</title>
        <authorList>
            <person name="Hane J.K."/>
            <person name="Ming Y."/>
            <person name="Kamphuis L.G."/>
            <person name="Nelson M.N."/>
            <person name="Garg G."/>
            <person name="Atkins C.A."/>
            <person name="Bayer P.E."/>
            <person name="Bravo A."/>
            <person name="Bringans S."/>
            <person name="Cannon S."/>
            <person name="Edwards D."/>
            <person name="Foley R."/>
            <person name="Gao L.L."/>
            <person name="Harrison M.J."/>
            <person name="Huang W."/>
            <person name="Hurgobin B."/>
            <person name="Li S."/>
            <person name="Liu C.W."/>
            <person name="McGrath A."/>
            <person name="Morahan G."/>
            <person name="Murray J."/>
            <person name="Weller J."/>
            <person name="Jian J."/>
            <person name="Singh K.B."/>
        </authorList>
    </citation>
    <scope>NUCLEOTIDE SEQUENCE [LARGE SCALE GENOMIC DNA]</scope>
    <source>
        <strain evidence="3">cv. Tanjil</strain>
        <tissue evidence="2">Whole plant</tissue>
    </source>
</reference>
<proteinExistence type="predicted"/>
<dbReference type="AlphaFoldDB" id="A0A4P1QSQ8"/>
<gene>
    <name evidence="2" type="ORF">TanjilG_00006</name>
</gene>
<evidence type="ECO:0000256" key="1">
    <source>
        <dbReference type="SAM" id="MobiDB-lite"/>
    </source>
</evidence>
<accession>A0A4P1QSQ8</accession>
<dbReference type="Proteomes" id="UP000188354">
    <property type="component" value="Chromosome LG17"/>
</dbReference>
<sequence length="142" mass="16020">MSDRKDMRKLLHGVGHSSSSRGSGSSRLAEAQGIPRPRSFRCNYRVIDGFGSPYSLVREQVSELYGKLEFTKREASAIIITYMRLKKVLLQTKEALCLYKSWASKAEETMMGELDIVSNQLEAMEVEKLPYVRLAKKVALAT</sequence>
<organism evidence="2 3">
    <name type="scientific">Lupinus angustifolius</name>
    <name type="common">Narrow-leaved blue lupine</name>
    <dbReference type="NCBI Taxonomy" id="3871"/>
    <lineage>
        <taxon>Eukaryota</taxon>
        <taxon>Viridiplantae</taxon>
        <taxon>Streptophyta</taxon>
        <taxon>Embryophyta</taxon>
        <taxon>Tracheophyta</taxon>
        <taxon>Spermatophyta</taxon>
        <taxon>Magnoliopsida</taxon>
        <taxon>eudicotyledons</taxon>
        <taxon>Gunneridae</taxon>
        <taxon>Pentapetalae</taxon>
        <taxon>rosids</taxon>
        <taxon>fabids</taxon>
        <taxon>Fabales</taxon>
        <taxon>Fabaceae</taxon>
        <taxon>Papilionoideae</taxon>
        <taxon>50 kb inversion clade</taxon>
        <taxon>genistoids sensu lato</taxon>
        <taxon>core genistoids</taxon>
        <taxon>Genisteae</taxon>
        <taxon>Lupinus</taxon>
    </lineage>
</organism>
<feature type="region of interest" description="Disordered" evidence="1">
    <location>
        <begin position="1"/>
        <end position="32"/>
    </location>
</feature>
<evidence type="ECO:0000313" key="3">
    <source>
        <dbReference type="Proteomes" id="UP000188354"/>
    </source>
</evidence>
<protein>
    <submittedName>
        <fullName evidence="2">Uncharacterized protein</fullName>
    </submittedName>
</protein>
<dbReference type="Gramene" id="OIV94257">
    <property type="protein sequence ID" value="OIV94257"/>
    <property type="gene ID" value="TanjilG_00006"/>
</dbReference>
<feature type="compositionally biased region" description="Low complexity" evidence="1">
    <location>
        <begin position="17"/>
        <end position="27"/>
    </location>
</feature>
<keyword evidence="3" id="KW-1185">Reference proteome</keyword>
<dbReference type="EMBL" id="CM007377">
    <property type="protein sequence ID" value="OIV94257.1"/>
    <property type="molecule type" value="Genomic_DNA"/>
</dbReference>
<name>A0A4P1QSQ8_LUPAN</name>